<evidence type="ECO:0000256" key="1">
    <source>
        <dbReference type="ARBA" id="ARBA00004906"/>
    </source>
</evidence>
<dbReference type="NCBIfam" id="TIGR03804">
    <property type="entry name" value="para_beta_helix"/>
    <property type="match status" value="1"/>
</dbReference>
<comment type="pathway">
    <text evidence="1">Protein modification; protein ubiquitination.</text>
</comment>
<keyword evidence="3" id="KW-0833">Ubl conjugation pathway</keyword>
<evidence type="ECO:0000256" key="4">
    <source>
        <dbReference type="SAM" id="Coils"/>
    </source>
</evidence>
<feature type="compositionally biased region" description="Polar residues" evidence="5">
    <location>
        <begin position="1305"/>
        <end position="1326"/>
    </location>
</feature>
<feature type="compositionally biased region" description="Basic and acidic residues" evidence="5">
    <location>
        <begin position="2882"/>
        <end position="2895"/>
    </location>
</feature>
<dbReference type="InterPro" id="IPR022441">
    <property type="entry name" value="Para_beta_helix_rpt-2"/>
</dbReference>
<feature type="region of interest" description="Disordered" evidence="5">
    <location>
        <begin position="1305"/>
        <end position="1328"/>
    </location>
</feature>
<evidence type="ECO:0000259" key="6">
    <source>
        <dbReference type="SMART" id="SM00722"/>
    </source>
</evidence>
<feature type="region of interest" description="Disordered" evidence="5">
    <location>
        <begin position="1623"/>
        <end position="1662"/>
    </location>
</feature>
<gene>
    <name evidence="7" type="ORF">TM35_000052630</name>
</gene>
<dbReference type="GeneID" id="39982698"/>
<dbReference type="Pfam" id="PF13229">
    <property type="entry name" value="Beta_helix"/>
    <property type="match status" value="6"/>
</dbReference>
<evidence type="ECO:0000313" key="7">
    <source>
        <dbReference type="EMBL" id="ORC91667.1"/>
    </source>
</evidence>
<feature type="region of interest" description="Disordered" evidence="5">
    <location>
        <begin position="2882"/>
        <end position="2910"/>
    </location>
</feature>
<proteinExistence type="predicted"/>
<name>A0A1X0P3Z8_9TRYP</name>
<dbReference type="InterPro" id="IPR006633">
    <property type="entry name" value="Carb-bd_sugar_hydrolysis-dom"/>
</dbReference>
<accession>A0A1X0P3Z8</accession>
<dbReference type="Gene3D" id="2.160.20.10">
    <property type="entry name" value="Single-stranded right-handed beta-helix, Pectin lyase-like"/>
    <property type="match status" value="7"/>
</dbReference>
<feature type="domain" description="Carbohydrate-binding/sugar hydrolysis" evidence="6">
    <location>
        <begin position="564"/>
        <end position="699"/>
    </location>
</feature>
<dbReference type="InterPro" id="IPR007742">
    <property type="entry name" value="NosD_dom"/>
</dbReference>
<dbReference type="OrthoDB" id="427974at2759"/>
<dbReference type="PANTHER" id="PTHR22990">
    <property type="entry name" value="F-BOX ONLY PROTEIN"/>
    <property type="match status" value="1"/>
</dbReference>
<evidence type="ECO:0000256" key="5">
    <source>
        <dbReference type="SAM" id="MobiDB-lite"/>
    </source>
</evidence>
<evidence type="ECO:0000313" key="8">
    <source>
        <dbReference type="Proteomes" id="UP000192257"/>
    </source>
</evidence>
<dbReference type="Pfam" id="PF05048">
    <property type="entry name" value="NosD"/>
    <property type="match status" value="1"/>
</dbReference>
<dbReference type="InterPro" id="IPR011050">
    <property type="entry name" value="Pectin_lyase_fold/virulence"/>
</dbReference>
<dbReference type="InterPro" id="IPR051550">
    <property type="entry name" value="SCF-Subunits/Alg-Epimerases"/>
</dbReference>
<evidence type="ECO:0000256" key="3">
    <source>
        <dbReference type="ARBA" id="ARBA00022786"/>
    </source>
</evidence>
<dbReference type="SMART" id="SM00722">
    <property type="entry name" value="CASH"/>
    <property type="match status" value="3"/>
</dbReference>
<feature type="domain" description="Carbohydrate-binding/sugar hydrolysis" evidence="6">
    <location>
        <begin position="745"/>
        <end position="861"/>
    </location>
</feature>
<organism evidence="7 8">
    <name type="scientific">Trypanosoma theileri</name>
    <dbReference type="NCBI Taxonomy" id="67003"/>
    <lineage>
        <taxon>Eukaryota</taxon>
        <taxon>Discoba</taxon>
        <taxon>Euglenozoa</taxon>
        <taxon>Kinetoplastea</taxon>
        <taxon>Metakinetoplastina</taxon>
        <taxon>Trypanosomatida</taxon>
        <taxon>Trypanosomatidae</taxon>
        <taxon>Trypanosoma</taxon>
    </lineage>
</organism>
<comment type="caution">
    <text evidence="7">The sequence shown here is derived from an EMBL/GenBank/DDBJ whole genome shotgun (WGS) entry which is preliminary data.</text>
</comment>
<dbReference type="PANTHER" id="PTHR22990:SF32">
    <property type="entry name" value="RIGHT HANDED BETA HELIX DOMAIN-CONTAINING PROTEIN"/>
    <property type="match status" value="1"/>
</dbReference>
<dbReference type="GO" id="GO:0006511">
    <property type="term" value="P:ubiquitin-dependent protein catabolic process"/>
    <property type="evidence" value="ECO:0007669"/>
    <property type="project" value="TreeGrafter"/>
</dbReference>
<feature type="domain" description="Carbohydrate-binding/sugar hydrolysis" evidence="6">
    <location>
        <begin position="1037"/>
        <end position="1170"/>
    </location>
</feature>
<protein>
    <recommendedName>
        <fullName evidence="6">Carbohydrate-binding/sugar hydrolysis domain-containing protein</fullName>
    </recommendedName>
</protein>
<feature type="region of interest" description="Disordered" evidence="5">
    <location>
        <begin position="2956"/>
        <end position="2997"/>
    </location>
</feature>
<dbReference type="InterPro" id="IPR039448">
    <property type="entry name" value="Beta_helix"/>
</dbReference>
<feature type="coiled-coil region" evidence="4">
    <location>
        <begin position="2628"/>
        <end position="2658"/>
    </location>
</feature>
<dbReference type="Proteomes" id="UP000192257">
    <property type="component" value="Unassembled WGS sequence"/>
</dbReference>
<dbReference type="SUPFAM" id="SSF51126">
    <property type="entry name" value="Pectin lyase-like"/>
    <property type="match status" value="9"/>
</dbReference>
<keyword evidence="8" id="KW-1185">Reference proteome</keyword>
<dbReference type="InterPro" id="IPR006626">
    <property type="entry name" value="PbH1"/>
</dbReference>
<feature type="compositionally biased region" description="Polar residues" evidence="5">
    <location>
        <begin position="1780"/>
        <end position="1795"/>
    </location>
</feature>
<keyword evidence="2" id="KW-0677">Repeat</keyword>
<feature type="compositionally biased region" description="Basic residues" evidence="5">
    <location>
        <begin position="1741"/>
        <end position="1753"/>
    </location>
</feature>
<evidence type="ECO:0000256" key="2">
    <source>
        <dbReference type="ARBA" id="ARBA00022737"/>
    </source>
</evidence>
<feature type="region of interest" description="Disordered" evidence="5">
    <location>
        <begin position="1723"/>
        <end position="1796"/>
    </location>
</feature>
<keyword evidence="4" id="KW-0175">Coiled coil</keyword>
<sequence length="2997" mass="324347">MLTDGHVVEERFSGWQKKKVRTIVVNSRSKVSSRRSIAGALAIAKPYDRIELLAGEYFETLSISMPVEIVAAEGEDPCIVSRGTCVTITQDVEAYFEHVEFISKGKAKLESSVVLQNGKAVFFRCKMNSVLLGGFARPHFEHCTIEESYNGYGLQVNGTASVEMMNCTINTHHIACADIDTKGVVNIRDCTLRQPSNGGNVIVVRATNSYVDDSTPNENLACRKVTVTKCHIYVTPDVFKPKDREWSVDGIAGPPVCVIISRGAAPVFSYNELLQGNIGFKFEFAGSASLEGNGIYNQKICGILAIVDERNFISESKTQNLRISGGNLIDRCLIGIDVQCLRNNSLAFIEDQQSLLSQELPSVRTSFNWLEKLPKIDGENLPSERSKKESISIPVHGKPIELNKLKEQIRSLAKLVCGAYPVYFRSHDTVNGNRASGALNVLGEMIQETLDISLLSVNSSDAALQLLKLRGNKGVDILDTRFSSCGFCAVRFGNDGYGLVEDCDFIACGATAIVVGSGAHPLVIGCKFDQSKGAGIFLDNFANPLIMGNEITNNAEHGVEIQNLSRGIVMGNVFLGNNMSGINLTGGSSTIITGNAIQQSHQIGISVVGGSKPVILMNKFVSNRVAQILIGEHSVPIIASNNFISGPSAGLRFDSCSGGTVIDNTISNNEQGIIAELDADPYVISNKIINSARYGVVVGNNGLGTFVSNEIAQSGSCNFLIREGGSPVVRNNHIHRGQSGGVAVLAEGFGKIEHNFISENAIGNVIVLDRFSEPVFTSNTICSSVSGAGVICGREGGGQFISNSIYQNKQAGVYVIGKSNPQFIKNTISSEAVGVIISDGGHGTFRDNNINSCYSSGIIIQLNGDPILQGNRVSKCFLSGLLLAEEGRGTVHENIFFENDVGIQLGSTLGIAELEVELSFAGGTTAATSSSNNEKATTQKARRSIIARKESELRASAKLAPAEIRQNKIYANSTCGVLVEGGSCGILEDNDISNNELYGIMADVGYSAKRVEEKLGKTTGQSRWKISQRNAGGGTAIIRKNRIFQHKRSNIAVISIAENAITIGLNDVYESNIGIYLGNNATIYSIEGNNIHDCFDGVYAESGGRGCFTENNISGCSGVGVYICDRANPEFKKDNIIEKCNISGVLVDAGGKGTFTGINVNHCAVGVIVYTCPPISSSMRQEEFVQSGFVSSAPIFEDCVIEHNALHGILVLTVPSGYPLRYSSIEESKRYKRAEGLFNIPGTLLFPKFQKNIIRQNRHFGICHELYESADQAEIASQHMTSLETLVEPHPLTHPISQGLSVSLSLSHQSPTRPSPAKQQSGVTHRTSVEETLGTSIVLNMKEDHEERMKRQVSFVENTISNCSIGVVVGSCCHPFLLGNRIQNNTFFGILLRFNARAMCFGCELTDNGIAGIYCAKGSLGTFTSGVIRCNNGFCRPEGSPHDARSFHGLPFTDPAIPFSPSTFTASESLSSVYAGVSDLLSQYAEIVACGLRLLCELVAASSAALSLATAVFPAVGLDGYDRGWAVDGGVGAWVVLGSGTELRGNAVGGHRGAGVLVSRGLRHHHRHAVHFAIPPRGGFPAVPAADTLMDLSRKEAKKTEGGEAQTPWCFFNTAAITFPQEQDEPQQQYQHQGKGHATHPKGKETRTTPSKTTTTAHTKDTKATKALIENMNIFHHVHRSTPNIFRPASLRGNNISKNEYGVVIQLYNVMKASALDSFEESDTTLKESDGLDTISENNSTKRRISRQPKLRKPSNTNSDAKSRKSSTTSKKKKSVELNVETSNAPVPRPTTANPTPIYIREGEIEHSLTMEENHIFENLSMGILCQHVVEVFCGTVVSSKLRLEESGREYDDLCVKFTLKKEITQPKLLFTLVPQEPMLRHAKISGNEVYKNRIEQIEVTSRYVAITGDEIRTLLHIDTLRQPNASMCSSQALLRIPLFASLTMTAPPGVFIIENNRFRDAAKGIHVIGLVGQNSLRLRQNAFLNILETAILVEGHLASATIGNGNIFEDNNISVRLVLPESTITEEEKLRQESIGITTRIYSNRFCAPKQHSILIEGGGAPSPLLLENEFTNHMNGTVAFFINGPTVRAELSKNIFKDNYIPVIIDNEAGTEGSSSVIVEGNRFFRNYIGLLVCGGAAPTLLRNVFEENFRSGMEIIEEKTRPNVKNCVFAMNRRLGLDIATKKKFIYPNEGKLLLHGIPYFEVELVPENNVYCSEGSEDNGILPCGVLVSSGGEGLVEHCLFKANDIAVDVARGFAECMKSSTLGIRFTSCLFTENNVAGVFVRSGNIATQNTSKAPPRRLSDVESEMEGTIFDNCFFAGNVNNPDNHGDIISTDSGFAIFKENTLTGCIHGNKDGMALFSNNTFLSSGISDVAIYMHKGTRVRLVRNIIRGYKTGIKTDPGAWGELEKNWILDSTRGVLAAPYCHTLFSGNRIMNAKDCGILTYGGVFTDNEVSGTPTGILIENPNEYKGFDLIPTIERTTFDALISENKVHSCESDGIFVAGGARIEGNIVFNCKTNMTIICPRNPHDGASIATVSKNTLFDGDIGLVVAKGSDSVIRDNDIFDNASIGVWLKAGASGVMQGNAISSALKEGALDMEEGSGVKILQNTIKNQFSPSYHKTLPMHREKERQRAAEALLVELQELDRKLTELKSNCCTVEMNMRSTLDSLQEENVLSEGVASFSYMLMAGAASKALRSSSISKNVVDLLNVTLTKNYRRFSTDKSISSSVLKASKSLDRRMSQSISSSLEKSYTSVLIHIFDGGKGDTAGNRDAGREVENVFTSSSLTSRRTFRTIVTTNASSLAASITAGKPDIVIVVMRAGKHTLTTEENTALTTLEPLCSGTILDGKSSGSSSSGTVPSSKKTSAAFTLLPHDWKTSVRSEKEEGEGKVKKQNHHSLSGNEDASQMERFSRFAKSNNPIYFTFNFSEALKEMEGKVESFLSGSTGFSLDGQGTKIKSRGSKAISLQSEKRRSGNANVSGSLSLKPAADSPS</sequence>
<dbReference type="InterPro" id="IPR012334">
    <property type="entry name" value="Pectin_lyas_fold"/>
</dbReference>
<dbReference type="SMART" id="SM00710">
    <property type="entry name" value="PbH1"/>
    <property type="match status" value="40"/>
</dbReference>
<dbReference type="VEuPathDB" id="TriTrypDB:TM35_000052630"/>
<reference evidence="7 8" key="1">
    <citation type="submission" date="2017-03" db="EMBL/GenBank/DDBJ databases">
        <title>An alternative strategy for trypanosome survival in the mammalian bloodstream revealed through genome and transcriptome analysis of the ubiquitous bovine parasite Trypanosoma (Megatrypanum) theileri.</title>
        <authorList>
            <person name="Kelly S."/>
            <person name="Ivens A."/>
            <person name="Mott A."/>
            <person name="O'Neill E."/>
            <person name="Emms D."/>
            <person name="Macleod O."/>
            <person name="Voorheis P."/>
            <person name="Matthews J."/>
            <person name="Matthews K."/>
            <person name="Carrington M."/>
        </authorList>
    </citation>
    <scope>NUCLEOTIDE SEQUENCE [LARGE SCALE GENOMIC DNA]</scope>
    <source>
        <strain evidence="7">Edinburgh</strain>
    </source>
</reference>
<dbReference type="RefSeq" id="XP_028885733.1">
    <property type="nucleotide sequence ID" value="XM_029022918.1"/>
</dbReference>
<feature type="compositionally biased region" description="Low complexity" evidence="5">
    <location>
        <begin position="1648"/>
        <end position="1657"/>
    </location>
</feature>
<dbReference type="EMBL" id="NBCO01000005">
    <property type="protein sequence ID" value="ORC91667.1"/>
    <property type="molecule type" value="Genomic_DNA"/>
</dbReference>
<dbReference type="STRING" id="67003.A0A1X0P3Z8"/>